<dbReference type="SUPFAM" id="SSF52833">
    <property type="entry name" value="Thioredoxin-like"/>
    <property type="match status" value="1"/>
</dbReference>
<dbReference type="EMBL" id="LJGU01000132">
    <property type="protein sequence ID" value="OEU97069.1"/>
    <property type="molecule type" value="Genomic_DNA"/>
</dbReference>
<evidence type="ECO:0000256" key="2">
    <source>
        <dbReference type="SAM" id="Phobius"/>
    </source>
</evidence>
<evidence type="ECO:0000256" key="1">
    <source>
        <dbReference type="SAM" id="MobiDB-lite"/>
    </source>
</evidence>
<protein>
    <submittedName>
        <fullName evidence="4">Disulfide bond formation protein DsbA</fullName>
    </submittedName>
</protein>
<dbReference type="Gene3D" id="3.40.30.10">
    <property type="entry name" value="Glutaredoxin"/>
    <property type="match status" value="1"/>
</dbReference>
<dbReference type="Pfam" id="PF13462">
    <property type="entry name" value="Thioredoxin_4"/>
    <property type="match status" value="1"/>
</dbReference>
<keyword evidence="5" id="KW-1185">Reference proteome</keyword>
<evidence type="ECO:0000259" key="3">
    <source>
        <dbReference type="Pfam" id="PF13462"/>
    </source>
</evidence>
<dbReference type="AlphaFoldDB" id="A0A1E7JZH4"/>
<organism evidence="4 5">
    <name type="scientific">Streptomyces oceani</name>
    <dbReference type="NCBI Taxonomy" id="1075402"/>
    <lineage>
        <taxon>Bacteria</taxon>
        <taxon>Bacillati</taxon>
        <taxon>Actinomycetota</taxon>
        <taxon>Actinomycetes</taxon>
        <taxon>Kitasatosporales</taxon>
        <taxon>Streptomycetaceae</taxon>
        <taxon>Streptomyces</taxon>
    </lineage>
</organism>
<dbReference type="PATRIC" id="fig|1075402.3.peg.2520"/>
<proteinExistence type="predicted"/>
<sequence length="275" mass="30249">MSKRNSQEAKRAARERLRAEQEKQAKRDRTRRQLVVAGSIVAVLAIAAGIGVAVSSLSGDSEGDTDWAAAKKEKLVKPDNTSGKKGTEVVIGKDSAKKTLRVFEDLRCPACASFEQASGDMLLKDIEEGKYKAQFTMATFIDDMAQGTGSKNSLSALGAALNVSEDAFLEYKKALYSKEHHPEESEDKFAEDEYLIKVAKDVKELKGNKSFEKDVKKGTYDRWALEMAKSFKEAGVESTPTFKMDGKEVKDPKAPENPVIMPEQFRSAVDAALKK</sequence>
<feature type="compositionally biased region" description="Basic and acidic residues" evidence="1">
    <location>
        <begin position="1"/>
        <end position="27"/>
    </location>
</feature>
<keyword evidence="2" id="KW-0472">Membrane</keyword>
<evidence type="ECO:0000313" key="4">
    <source>
        <dbReference type="EMBL" id="OEU97069.1"/>
    </source>
</evidence>
<name>A0A1E7JZH4_9ACTN</name>
<dbReference type="RefSeq" id="WP_070197628.1">
    <property type="nucleotide sequence ID" value="NZ_LJGU01000132.1"/>
</dbReference>
<dbReference type="STRING" id="1075402.AN216_17670"/>
<gene>
    <name evidence="4" type="ORF">AN216_17670</name>
</gene>
<dbReference type="OrthoDB" id="4135024at2"/>
<comment type="caution">
    <text evidence="4">The sequence shown here is derived from an EMBL/GenBank/DDBJ whole genome shotgun (WGS) entry which is preliminary data.</text>
</comment>
<dbReference type="InterPro" id="IPR036249">
    <property type="entry name" value="Thioredoxin-like_sf"/>
</dbReference>
<reference evidence="4 5" key="1">
    <citation type="journal article" date="2016" name="Front. Microbiol.">
        <title>Comparative Genomics Analysis of Streptomyces Species Reveals Their Adaptation to the Marine Environment and Their Diversity at the Genomic Level.</title>
        <authorList>
            <person name="Tian X."/>
            <person name="Zhang Z."/>
            <person name="Yang T."/>
            <person name="Chen M."/>
            <person name="Li J."/>
            <person name="Chen F."/>
            <person name="Yang J."/>
            <person name="Li W."/>
            <person name="Zhang B."/>
            <person name="Zhang Z."/>
            <person name="Wu J."/>
            <person name="Zhang C."/>
            <person name="Long L."/>
            <person name="Xiao J."/>
        </authorList>
    </citation>
    <scope>NUCLEOTIDE SEQUENCE [LARGE SCALE GENOMIC DNA]</scope>
    <source>
        <strain evidence="4 5">SCSIO 02100</strain>
    </source>
</reference>
<feature type="domain" description="Thioredoxin-like fold" evidence="3">
    <location>
        <begin position="85"/>
        <end position="256"/>
    </location>
</feature>
<keyword evidence="2" id="KW-1133">Transmembrane helix</keyword>
<dbReference type="Proteomes" id="UP000176101">
    <property type="component" value="Unassembled WGS sequence"/>
</dbReference>
<accession>A0A1E7JZH4</accession>
<dbReference type="InterPro" id="IPR012336">
    <property type="entry name" value="Thioredoxin-like_fold"/>
</dbReference>
<keyword evidence="2" id="KW-0812">Transmembrane</keyword>
<feature type="transmembrane region" description="Helical" evidence="2">
    <location>
        <begin position="34"/>
        <end position="54"/>
    </location>
</feature>
<evidence type="ECO:0000313" key="5">
    <source>
        <dbReference type="Proteomes" id="UP000176101"/>
    </source>
</evidence>
<feature type="region of interest" description="Disordered" evidence="1">
    <location>
        <begin position="1"/>
        <end position="31"/>
    </location>
</feature>